<accession>A0AAV5UPR1</accession>
<name>A0AAV5UPR1_9BILA</name>
<feature type="non-terminal residue" evidence="3">
    <location>
        <position position="1"/>
    </location>
</feature>
<reference evidence="3" key="1">
    <citation type="submission" date="2023-10" db="EMBL/GenBank/DDBJ databases">
        <title>Genome assembly of Pristionchus species.</title>
        <authorList>
            <person name="Yoshida K."/>
            <person name="Sommer R.J."/>
        </authorList>
    </citation>
    <scope>NUCLEOTIDE SEQUENCE</scope>
    <source>
        <strain evidence="3">RS0144</strain>
    </source>
</reference>
<feature type="transmembrane region" description="Helical" evidence="2">
    <location>
        <begin position="203"/>
        <end position="224"/>
    </location>
</feature>
<keyword evidence="2" id="KW-0472">Membrane</keyword>
<feature type="region of interest" description="Disordered" evidence="1">
    <location>
        <begin position="102"/>
        <end position="125"/>
    </location>
</feature>
<dbReference type="EMBL" id="BTSX01000006">
    <property type="protein sequence ID" value="GMT07905.1"/>
    <property type="molecule type" value="Genomic_DNA"/>
</dbReference>
<feature type="transmembrane region" description="Helical" evidence="2">
    <location>
        <begin position="136"/>
        <end position="159"/>
    </location>
</feature>
<comment type="caution">
    <text evidence="3">The sequence shown here is derived from an EMBL/GenBank/DDBJ whole genome shotgun (WGS) entry which is preliminary data.</text>
</comment>
<evidence type="ECO:0008006" key="5">
    <source>
        <dbReference type="Google" id="ProtNLM"/>
    </source>
</evidence>
<feature type="transmembrane region" description="Helical" evidence="2">
    <location>
        <begin position="12"/>
        <end position="32"/>
    </location>
</feature>
<feature type="compositionally biased region" description="Basic and acidic residues" evidence="1">
    <location>
        <begin position="103"/>
        <end position="125"/>
    </location>
</feature>
<sequence length="358" mass="40549">LRLVVSIAQMKVLELIKAQDWPFWLLFLLMITESTFALRYHILMCNLPLADTLLLMVSLFHHEHTRGETAAPLFQRICGCVSFCAILFVNASHALEMMTEPNGHSHDVQSSGHSHDAETHDHTAHENETRDLFDSAIVPAQFLPVIVADVIIKWILLCAGRLPPFSLNRPLQVLLHLLVPIAAFTLYGLGWHQEKTDSTFLSYLDPLTTIGLCIISAIMIVPAFREMKPYVFADTPQFFDTDQFTTDISTHFDGVQCTHIHVYRIWPNQNFEALIHINIEVNKSEEKWSELAAGRYSDISKFIRSAMKKGGADKVVIEPRFIDRSIDNPEWQGCVGAKCYIEDRGCCSMVNHLLSTEA</sequence>
<keyword evidence="2" id="KW-1133">Transmembrane helix</keyword>
<evidence type="ECO:0000313" key="3">
    <source>
        <dbReference type="EMBL" id="GMT07905.1"/>
    </source>
</evidence>
<organism evidence="3 4">
    <name type="scientific">Pristionchus entomophagus</name>
    <dbReference type="NCBI Taxonomy" id="358040"/>
    <lineage>
        <taxon>Eukaryota</taxon>
        <taxon>Metazoa</taxon>
        <taxon>Ecdysozoa</taxon>
        <taxon>Nematoda</taxon>
        <taxon>Chromadorea</taxon>
        <taxon>Rhabditida</taxon>
        <taxon>Rhabditina</taxon>
        <taxon>Diplogasteromorpha</taxon>
        <taxon>Diplogasteroidea</taxon>
        <taxon>Neodiplogasteridae</taxon>
        <taxon>Pristionchus</taxon>
    </lineage>
</organism>
<evidence type="ECO:0000256" key="1">
    <source>
        <dbReference type="SAM" id="MobiDB-lite"/>
    </source>
</evidence>
<evidence type="ECO:0000256" key="2">
    <source>
        <dbReference type="SAM" id="Phobius"/>
    </source>
</evidence>
<gene>
    <name evidence="3" type="ORF">PENTCL1PPCAC_30079</name>
</gene>
<keyword evidence="4" id="KW-1185">Reference proteome</keyword>
<feature type="transmembrane region" description="Helical" evidence="2">
    <location>
        <begin position="171"/>
        <end position="191"/>
    </location>
</feature>
<dbReference type="AlphaFoldDB" id="A0AAV5UPR1"/>
<protein>
    <recommendedName>
        <fullName evidence="5">G protein-coupled receptor</fullName>
    </recommendedName>
</protein>
<keyword evidence="2" id="KW-0812">Transmembrane</keyword>
<proteinExistence type="predicted"/>
<evidence type="ECO:0000313" key="4">
    <source>
        <dbReference type="Proteomes" id="UP001432027"/>
    </source>
</evidence>
<dbReference type="Proteomes" id="UP001432027">
    <property type="component" value="Unassembled WGS sequence"/>
</dbReference>